<dbReference type="KEGG" id="dka:DKAM_0567"/>
<dbReference type="AlphaFoldDB" id="B8D462"/>
<dbReference type="SUPFAM" id="SSF82771">
    <property type="entry name" value="GIY-YIG endonuclease"/>
    <property type="match status" value="1"/>
</dbReference>
<dbReference type="Proteomes" id="UP000006903">
    <property type="component" value="Chromosome"/>
</dbReference>
<dbReference type="GeneID" id="7170776"/>
<dbReference type="RefSeq" id="WP_012608235.1">
    <property type="nucleotide sequence ID" value="NC_011766.1"/>
</dbReference>
<dbReference type="HOGENOM" id="CLU_1754612_0_0_2"/>
<dbReference type="STRING" id="490899.DKAM_0567"/>
<evidence type="ECO:0000313" key="1">
    <source>
        <dbReference type="EMBL" id="ACL10893.1"/>
    </source>
</evidence>
<dbReference type="EMBL" id="CP001140">
    <property type="protein sequence ID" value="ACL10893.1"/>
    <property type="molecule type" value="Genomic_DNA"/>
</dbReference>
<organism evidence="1 2">
    <name type="scientific">Desulfurococcus amylolyticus (strain DSM 18924 / JCM 16383 / VKM B-2413 / 1221n)</name>
    <name type="common">Desulfurococcus kamchatkensis</name>
    <dbReference type="NCBI Taxonomy" id="490899"/>
    <lineage>
        <taxon>Archaea</taxon>
        <taxon>Thermoproteota</taxon>
        <taxon>Thermoprotei</taxon>
        <taxon>Desulfurococcales</taxon>
        <taxon>Desulfurococcaceae</taxon>
        <taxon>Desulfurococcus</taxon>
    </lineage>
</organism>
<proteinExistence type="predicted"/>
<protein>
    <submittedName>
        <fullName evidence="1">GIYc domain containing protein</fullName>
    </submittedName>
</protein>
<dbReference type="InterPro" id="IPR035901">
    <property type="entry name" value="GIY-YIG_endonuc_sf"/>
</dbReference>
<sequence length="148" mass="16946">MKQSPPCKPLVGLVKGGFRGVPERAGVYVVFWAKNGKPVAIPRIRCLDEKGVLYIGSAKNLRQRVRNLWTSIKVARRFGARKKYPHTFVVSLVYTGLLDTIADQELCFYFKAFDEQNARHQEKAALFEYTRRYGEPSTSALGERISWY</sequence>
<accession>B8D462</accession>
<reference evidence="1 2" key="1">
    <citation type="journal article" date="2009" name="J. Bacteriol.">
        <title>Complete genome sequence of the anaerobic, protein-degrading hyperthermophilic crenarchaeon Desulfurococcus kamchatkensis.</title>
        <authorList>
            <person name="Ravin N.V."/>
            <person name="Mardanov A.V."/>
            <person name="Beletsky A.V."/>
            <person name="Kublanov I.V."/>
            <person name="Kolganova T.V."/>
            <person name="Lebedinsky A.V."/>
            <person name="Chernyh N.A."/>
            <person name="Bonch-Osmolovskaya E.A."/>
            <person name="Skryabin K.G."/>
        </authorList>
    </citation>
    <scope>NUCLEOTIDE SEQUENCE [LARGE SCALE GENOMIC DNA]</scope>
    <source>
        <strain evidence="2">DSM 18924 / JCM 16383 / VKM B-2413 / 1221n</strain>
    </source>
</reference>
<gene>
    <name evidence="1" type="ordered locus">DKAM_0567</name>
</gene>
<name>B8D462_DESA1</name>
<evidence type="ECO:0000313" key="2">
    <source>
        <dbReference type="Proteomes" id="UP000006903"/>
    </source>
</evidence>